<dbReference type="RefSeq" id="WP_390206777.1">
    <property type="nucleotide sequence ID" value="NZ_JBHSZC010000004.1"/>
</dbReference>
<organism evidence="1 2">
    <name type="scientific">Halocatena marina</name>
    <dbReference type="NCBI Taxonomy" id="2934937"/>
    <lineage>
        <taxon>Archaea</taxon>
        <taxon>Methanobacteriati</taxon>
        <taxon>Methanobacteriota</taxon>
        <taxon>Stenosarchaea group</taxon>
        <taxon>Halobacteria</taxon>
        <taxon>Halobacteriales</taxon>
        <taxon>Natronomonadaceae</taxon>
        <taxon>Halocatena</taxon>
    </lineage>
</organism>
<dbReference type="EMBL" id="JBHTAX010000005">
    <property type="protein sequence ID" value="MFC7192606.1"/>
    <property type="molecule type" value="Genomic_DNA"/>
</dbReference>
<accession>A0ABD5YTJ3</accession>
<dbReference type="InterPro" id="IPR011047">
    <property type="entry name" value="Quinoprotein_ADH-like_sf"/>
</dbReference>
<name>A0ABD5YTJ3_9EURY</name>
<proteinExistence type="predicted"/>
<keyword evidence="2" id="KW-1185">Reference proteome</keyword>
<sequence length="310" mass="33259">MTTDGDVDWMRTYQAEKAGGTANAIVRLSDGYAVAGSVVDSSHEQPWVAAVGKRGTVKWHWHPAPTDRKGQATGIAAIGNEIVVAGSESPATADDYGRTEDAWIARFTRNGEVVWRRQFAGEHGDRFGALAPHTGDGVVGLGRRSFSRTDDGVGWLVALDATGETRWQRTYPQETYNWLRSIVPVGDGYILIGTRELVDSTTRGAWGVRVGSNDRPLWTATYTDDAYTRGFDALPTSDGGLLIGGDHSDDTRSMPRAWLAKIGGNVSESTGQQSGDISLPTAPQWTEPFLAGVGLGAILGGAAMHLRDRS</sequence>
<dbReference type="PANTHER" id="PTHR42754:SF1">
    <property type="entry name" value="LIPOPROTEIN"/>
    <property type="match status" value="1"/>
</dbReference>
<evidence type="ECO:0000313" key="1">
    <source>
        <dbReference type="EMBL" id="MFC7192606.1"/>
    </source>
</evidence>
<evidence type="ECO:0000313" key="2">
    <source>
        <dbReference type="Proteomes" id="UP001596417"/>
    </source>
</evidence>
<protein>
    <submittedName>
        <fullName evidence="1">Uncharacterized protein</fullName>
    </submittedName>
</protein>
<dbReference type="SUPFAM" id="SSF50998">
    <property type="entry name" value="Quinoprotein alcohol dehydrogenase-like"/>
    <property type="match status" value="1"/>
</dbReference>
<comment type="caution">
    <text evidence="1">The sequence shown here is derived from an EMBL/GenBank/DDBJ whole genome shotgun (WGS) entry which is preliminary data.</text>
</comment>
<dbReference type="Proteomes" id="UP001596417">
    <property type="component" value="Unassembled WGS sequence"/>
</dbReference>
<reference evidence="1 2" key="1">
    <citation type="journal article" date="2019" name="Int. J. Syst. Evol. Microbiol.">
        <title>The Global Catalogue of Microorganisms (GCM) 10K type strain sequencing project: providing services to taxonomists for standard genome sequencing and annotation.</title>
        <authorList>
            <consortium name="The Broad Institute Genomics Platform"/>
            <consortium name="The Broad Institute Genome Sequencing Center for Infectious Disease"/>
            <person name="Wu L."/>
            <person name="Ma J."/>
        </authorList>
    </citation>
    <scope>NUCLEOTIDE SEQUENCE [LARGE SCALE GENOMIC DNA]</scope>
    <source>
        <strain evidence="1 2">RDMS1</strain>
    </source>
</reference>
<dbReference type="PANTHER" id="PTHR42754">
    <property type="entry name" value="ENDOGLUCANASE"/>
    <property type="match status" value="1"/>
</dbReference>
<gene>
    <name evidence="1" type="ORF">ACFQL7_24190</name>
</gene>
<dbReference type="AlphaFoldDB" id="A0ABD5YTJ3"/>